<evidence type="ECO:0000313" key="2">
    <source>
        <dbReference type="EMBL" id="EGT59470.1"/>
    </source>
</evidence>
<proteinExistence type="predicted"/>
<dbReference type="Proteomes" id="UP000008068">
    <property type="component" value="Unassembled WGS sequence"/>
</dbReference>
<dbReference type="HOGENOM" id="CLU_1504766_0_0_1"/>
<sequence length="179" mass="21208">MPRGPRPEKRLKLDDVRPDRRQTTPELETPSPYEISPLAGESNHETRFPFPTEGSKKNPFPYGLPHANHYGAIRPRPIDYDPDLRLLRAPVLANWRPDTDMYREFDQRPYRNPYNTELRSRPPPPQKRQEDSDDKSTITYSSYKEFHRSFEHHGVKSFADYKKLLEEKTVLIRTKTKFN</sequence>
<dbReference type="EMBL" id="GL379795">
    <property type="protein sequence ID" value="EGT59470.1"/>
    <property type="molecule type" value="Genomic_DNA"/>
</dbReference>
<feature type="region of interest" description="Disordered" evidence="1">
    <location>
        <begin position="102"/>
        <end position="137"/>
    </location>
</feature>
<reference evidence="3" key="1">
    <citation type="submission" date="2011-07" db="EMBL/GenBank/DDBJ databases">
        <authorList>
            <consortium name="Caenorhabditis brenneri Sequencing and Analysis Consortium"/>
            <person name="Wilson R.K."/>
        </authorList>
    </citation>
    <scope>NUCLEOTIDE SEQUENCE [LARGE SCALE GENOMIC DNA]</scope>
    <source>
        <strain evidence="3">PB2801</strain>
    </source>
</reference>
<dbReference type="InParanoid" id="G0MHR3"/>
<feature type="compositionally biased region" description="Basic and acidic residues" evidence="1">
    <location>
        <begin position="127"/>
        <end position="136"/>
    </location>
</feature>
<name>G0MHR3_CAEBE</name>
<dbReference type="AlphaFoldDB" id="G0MHR3"/>
<organism evidence="3">
    <name type="scientific">Caenorhabditis brenneri</name>
    <name type="common">Nematode worm</name>
    <dbReference type="NCBI Taxonomy" id="135651"/>
    <lineage>
        <taxon>Eukaryota</taxon>
        <taxon>Metazoa</taxon>
        <taxon>Ecdysozoa</taxon>
        <taxon>Nematoda</taxon>
        <taxon>Chromadorea</taxon>
        <taxon>Rhabditida</taxon>
        <taxon>Rhabditina</taxon>
        <taxon>Rhabditomorpha</taxon>
        <taxon>Rhabditoidea</taxon>
        <taxon>Rhabditidae</taxon>
        <taxon>Peloderinae</taxon>
        <taxon>Caenorhabditis</taxon>
    </lineage>
</organism>
<dbReference type="OrthoDB" id="10635317at2759"/>
<protein>
    <submittedName>
        <fullName evidence="2">Uncharacterized protein</fullName>
    </submittedName>
</protein>
<feature type="compositionally biased region" description="Basic and acidic residues" evidence="1">
    <location>
        <begin position="1"/>
        <end position="23"/>
    </location>
</feature>
<feature type="region of interest" description="Disordered" evidence="1">
    <location>
        <begin position="1"/>
        <end position="62"/>
    </location>
</feature>
<accession>G0MHR3</accession>
<evidence type="ECO:0000256" key="1">
    <source>
        <dbReference type="SAM" id="MobiDB-lite"/>
    </source>
</evidence>
<keyword evidence="3" id="KW-1185">Reference proteome</keyword>
<evidence type="ECO:0000313" key="3">
    <source>
        <dbReference type="Proteomes" id="UP000008068"/>
    </source>
</evidence>
<gene>
    <name evidence="2" type="ORF">CAEBREN_12821</name>
</gene>